<name>A0A239E439_9SPHN</name>
<feature type="domain" description="Response regulatory" evidence="7">
    <location>
        <begin position="1"/>
        <end position="117"/>
    </location>
</feature>
<keyword evidence="1 5" id="KW-0145">Chemotaxis</keyword>
<feature type="active site" evidence="5">
    <location>
        <position position="283"/>
    </location>
</feature>
<proteinExistence type="predicted"/>
<gene>
    <name evidence="9" type="ORF">SAMN06295912_105205</name>
</gene>
<dbReference type="Pfam" id="PF01339">
    <property type="entry name" value="CheB_methylest"/>
    <property type="match status" value="1"/>
</dbReference>
<dbReference type="InterPro" id="IPR001789">
    <property type="entry name" value="Sig_transdc_resp-reg_receiver"/>
</dbReference>
<keyword evidence="10" id="KW-1185">Reference proteome</keyword>
<dbReference type="PIRSF" id="PIRSF000876">
    <property type="entry name" value="RR_chemtxs_CheB"/>
    <property type="match status" value="1"/>
</dbReference>
<dbReference type="InterPro" id="IPR000673">
    <property type="entry name" value="Sig_transdc_resp-reg_Me-estase"/>
</dbReference>
<dbReference type="CDD" id="cd16432">
    <property type="entry name" value="CheB_Rec"/>
    <property type="match status" value="1"/>
</dbReference>
<dbReference type="Gene3D" id="3.40.50.2300">
    <property type="match status" value="1"/>
</dbReference>
<dbReference type="PROSITE" id="PS50122">
    <property type="entry name" value="CHEB"/>
    <property type="match status" value="1"/>
</dbReference>
<dbReference type="OrthoDB" id="9793421at2"/>
<dbReference type="SUPFAM" id="SSF52172">
    <property type="entry name" value="CheY-like"/>
    <property type="match status" value="1"/>
</dbReference>
<evidence type="ECO:0000256" key="4">
    <source>
        <dbReference type="ARBA" id="ARBA00048267"/>
    </source>
</evidence>
<dbReference type="InterPro" id="IPR008248">
    <property type="entry name" value="CheB-like"/>
</dbReference>
<organism evidence="9 10">
    <name type="scientific">Edaphosphingomonas laterariae</name>
    <dbReference type="NCBI Taxonomy" id="861865"/>
    <lineage>
        <taxon>Bacteria</taxon>
        <taxon>Pseudomonadati</taxon>
        <taxon>Pseudomonadota</taxon>
        <taxon>Alphaproteobacteria</taxon>
        <taxon>Sphingomonadales</taxon>
        <taxon>Rhizorhabdaceae</taxon>
        <taxon>Edaphosphingomonas</taxon>
    </lineage>
</organism>
<dbReference type="GO" id="GO:0006935">
    <property type="term" value="P:chemotaxis"/>
    <property type="evidence" value="ECO:0007669"/>
    <property type="project" value="UniProtKB-UniRule"/>
</dbReference>
<dbReference type="GO" id="GO:0008984">
    <property type="term" value="F:protein-glutamate methylesterase activity"/>
    <property type="evidence" value="ECO:0007669"/>
    <property type="project" value="UniProtKB-EC"/>
</dbReference>
<dbReference type="SUPFAM" id="SSF52738">
    <property type="entry name" value="Methylesterase CheB, C-terminal domain"/>
    <property type="match status" value="1"/>
</dbReference>
<comment type="catalytic activity">
    <reaction evidence="4">
        <text>[protein]-L-glutamate 5-O-methyl ester + H2O = L-glutamyl-[protein] + methanol + H(+)</text>
        <dbReference type="Rhea" id="RHEA:23236"/>
        <dbReference type="Rhea" id="RHEA-COMP:10208"/>
        <dbReference type="Rhea" id="RHEA-COMP:10311"/>
        <dbReference type="ChEBI" id="CHEBI:15377"/>
        <dbReference type="ChEBI" id="CHEBI:15378"/>
        <dbReference type="ChEBI" id="CHEBI:17790"/>
        <dbReference type="ChEBI" id="CHEBI:29973"/>
        <dbReference type="ChEBI" id="CHEBI:82795"/>
        <dbReference type="EC" id="3.1.1.61"/>
    </reaction>
</comment>
<evidence type="ECO:0000256" key="3">
    <source>
        <dbReference type="ARBA" id="ARBA00039140"/>
    </source>
</evidence>
<dbReference type="InterPro" id="IPR035909">
    <property type="entry name" value="CheB_C"/>
</dbReference>
<dbReference type="AlphaFoldDB" id="A0A239E439"/>
<sequence>MIVDDSIVARTVISRILEGNDAFDVVATAGHAGEALDLLARVQVDIILLDVEMPGLDGLTALPDLLARSHGARVLIVSSAAADGAVATVRALTLGAADTLLKPGAGSFAGRFASVLTERLLRIGHAPEAATAPIPVAEPAEPTLAPAAHGPVGCLAIGASTGGLHALSDFFQELPRDFAAPILVTQHLPPVFMPYFASQLMEIAGRQAHVAEDGMRLVPGELFVAPGDGHLGLVRNRGSVRIRIDRNPAPTGCLPSVDPMFAAVASVFGAGAVAVVLTGMGRDGLIGARDVAAQGGEVLAQDSRTSVVWGMPGAVANAGLAAAVLSPGQLAQRIAKRGGAAAWN</sequence>
<dbReference type="Pfam" id="PF00072">
    <property type="entry name" value="Response_reg"/>
    <property type="match status" value="1"/>
</dbReference>
<dbReference type="PROSITE" id="PS50110">
    <property type="entry name" value="RESPONSE_REGULATORY"/>
    <property type="match status" value="1"/>
</dbReference>
<dbReference type="GO" id="GO:0005737">
    <property type="term" value="C:cytoplasm"/>
    <property type="evidence" value="ECO:0007669"/>
    <property type="project" value="InterPro"/>
</dbReference>
<dbReference type="Gene3D" id="3.40.50.180">
    <property type="entry name" value="Methylesterase CheB, C-terminal domain"/>
    <property type="match status" value="1"/>
</dbReference>
<dbReference type="Proteomes" id="UP000198281">
    <property type="component" value="Unassembled WGS sequence"/>
</dbReference>
<dbReference type="SMART" id="SM00448">
    <property type="entry name" value="REC"/>
    <property type="match status" value="1"/>
</dbReference>
<protein>
    <recommendedName>
        <fullName evidence="3">protein-glutamate methylesterase</fullName>
        <ecNumber evidence="3">3.1.1.61</ecNumber>
    </recommendedName>
</protein>
<dbReference type="NCBIfam" id="NF001965">
    <property type="entry name" value="PRK00742.1"/>
    <property type="match status" value="1"/>
</dbReference>
<dbReference type="RefSeq" id="WP_089218951.1">
    <property type="nucleotide sequence ID" value="NZ_FZOS01000005.1"/>
</dbReference>
<accession>A0A239E439</accession>
<feature type="domain" description="CheB-type methylesterase" evidence="8">
    <location>
        <begin position="155"/>
        <end position="341"/>
    </location>
</feature>
<evidence type="ECO:0000256" key="5">
    <source>
        <dbReference type="PROSITE-ProRule" id="PRU00050"/>
    </source>
</evidence>
<dbReference type="EMBL" id="FZOS01000005">
    <property type="protein sequence ID" value="SNS39520.1"/>
    <property type="molecule type" value="Genomic_DNA"/>
</dbReference>
<evidence type="ECO:0000256" key="6">
    <source>
        <dbReference type="PROSITE-ProRule" id="PRU00169"/>
    </source>
</evidence>
<evidence type="ECO:0000259" key="8">
    <source>
        <dbReference type="PROSITE" id="PS50122"/>
    </source>
</evidence>
<feature type="active site" evidence="5">
    <location>
        <position position="160"/>
    </location>
</feature>
<dbReference type="EC" id="3.1.1.61" evidence="3"/>
<evidence type="ECO:0000256" key="2">
    <source>
        <dbReference type="ARBA" id="ARBA00022801"/>
    </source>
</evidence>
<evidence type="ECO:0000313" key="10">
    <source>
        <dbReference type="Proteomes" id="UP000198281"/>
    </source>
</evidence>
<evidence type="ECO:0000313" key="9">
    <source>
        <dbReference type="EMBL" id="SNS39520.1"/>
    </source>
</evidence>
<dbReference type="CDD" id="cd17541">
    <property type="entry name" value="REC_CheB-like"/>
    <property type="match status" value="1"/>
</dbReference>
<keyword evidence="2 5" id="KW-0378">Hydrolase</keyword>
<keyword evidence="6" id="KW-0597">Phosphoprotein</keyword>
<evidence type="ECO:0000259" key="7">
    <source>
        <dbReference type="PROSITE" id="PS50110"/>
    </source>
</evidence>
<dbReference type="GO" id="GO:0000156">
    <property type="term" value="F:phosphorelay response regulator activity"/>
    <property type="evidence" value="ECO:0007669"/>
    <property type="project" value="InterPro"/>
</dbReference>
<dbReference type="InterPro" id="IPR011006">
    <property type="entry name" value="CheY-like_superfamily"/>
</dbReference>
<feature type="modified residue" description="4-aspartylphosphate" evidence="6">
    <location>
        <position position="50"/>
    </location>
</feature>
<dbReference type="PANTHER" id="PTHR42872">
    <property type="entry name" value="PROTEIN-GLUTAMATE METHYLESTERASE/PROTEIN-GLUTAMINE GLUTAMINASE"/>
    <property type="match status" value="1"/>
</dbReference>
<reference evidence="10" key="1">
    <citation type="submission" date="2017-06" db="EMBL/GenBank/DDBJ databases">
        <authorList>
            <person name="Varghese N."/>
            <person name="Submissions S."/>
        </authorList>
    </citation>
    <scope>NUCLEOTIDE SEQUENCE [LARGE SCALE GENOMIC DNA]</scope>
    <source>
        <strain evidence="10">LNB2</strain>
    </source>
</reference>
<evidence type="ECO:0000256" key="1">
    <source>
        <dbReference type="ARBA" id="ARBA00022500"/>
    </source>
</evidence>
<dbReference type="PANTHER" id="PTHR42872:SF3">
    <property type="entry name" value="PROTEIN-GLUTAMATE METHYLESTERASE_PROTEIN-GLUTAMINE GLUTAMINASE 1"/>
    <property type="match status" value="1"/>
</dbReference>
<feature type="active site" evidence="5">
    <location>
        <position position="187"/>
    </location>
</feature>